<evidence type="ECO:0000313" key="1">
    <source>
        <dbReference type="Proteomes" id="UP000035681"/>
    </source>
</evidence>
<reference evidence="2" key="1">
    <citation type="submission" date="2024-02" db="UniProtKB">
        <authorList>
            <consortium name="WormBaseParasite"/>
        </authorList>
    </citation>
    <scope>IDENTIFICATION</scope>
</reference>
<name>A0AAF5I476_STRER</name>
<protein>
    <submittedName>
        <fullName evidence="2">Uncharacterized protein</fullName>
    </submittedName>
</protein>
<sequence>MNEDIYMESSSPKFTTNDNFNTIYYKKNLLYTNNSSEMNKEKTLENNCNTLSSSFNIPLSSSTQFKEQNQHNIFSSQIGAKIIDEAVAIEYIKRMKSWCPSECFEVFFGDVEDTPIEFMKINQLILTQGGNCYGGNIFKVQKYLLSIPQLLVKKGILSPVILNNSYIWNNWLSDLSIQLNSIEWQAFWYIYTNVFGVHTLPLHLISFFNIFAQNQQISQQSIEQIIMNAPLNPSFTSYTTSYLNSIPLINNNINESNILRSNTINQKILNEFNTSELSPFYMEKPSALYIKIVSIKNLEKLIFNKNSYFKILAMGNTSTTSNNLSNNNFEKYSKRQYLNTNNEATSYNLTISYQNHNGELLKL</sequence>
<dbReference type="WBParaSite" id="TCONS_00016535.p1">
    <property type="protein sequence ID" value="TCONS_00016535.p1"/>
    <property type="gene ID" value="XLOC_011133"/>
</dbReference>
<dbReference type="Proteomes" id="UP000035681">
    <property type="component" value="Unplaced"/>
</dbReference>
<evidence type="ECO:0000313" key="2">
    <source>
        <dbReference type="WBParaSite" id="TCONS_00016535.p1"/>
    </source>
</evidence>
<keyword evidence="1" id="KW-1185">Reference proteome</keyword>
<organism evidence="1 2">
    <name type="scientific">Strongyloides stercoralis</name>
    <name type="common">Threadworm</name>
    <dbReference type="NCBI Taxonomy" id="6248"/>
    <lineage>
        <taxon>Eukaryota</taxon>
        <taxon>Metazoa</taxon>
        <taxon>Ecdysozoa</taxon>
        <taxon>Nematoda</taxon>
        <taxon>Chromadorea</taxon>
        <taxon>Rhabditida</taxon>
        <taxon>Tylenchina</taxon>
        <taxon>Panagrolaimomorpha</taxon>
        <taxon>Strongyloidoidea</taxon>
        <taxon>Strongyloididae</taxon>
        <taxon>Strongyloides</taxon>
    </lineage>
</organism>
<dbReference type="AlphaFoldDB" id="A0AAF5I476"/>
<accession>A0AAF5I476</accession>
<proteinExistence type="predicted"/>